<evidence type="ECO:0000259" key="1">
    <source>
        <dbReference type="Pfam" id="PF13936"/>
    </source>
</evidence>
<organism evidence="2 3">
    <name type="scientific">Corynebacterium pseudodiphtheriticum</name>
    <dbReference type="NCBI Taxonomy" id="37637"/>
    <lineage>
        <taxon>Bacteria</taxon>
        <taxon>Bacillati</taxon>
        <taxon>Actinomycetota</taxon>
        <taxon>Actinomycetes</taxon>
        <taxon>Mycobacteriales</taxon>
        <taxon>Corynebacteriaceae</taxon>
        <taxon>Corynebacterium</taxon>
    </lineage>
</organism>
<dbReference type="Pfam" id="PF13936">
    <property type="entry name" value="HTH_38"/>
    <property type="match status" value="1"/>
</dbReference>
<dbReference type="InterPro" id="IPR051917">
    <property type="entry name" value="Transposase-Integrase"/>
</dbReference>
<sequence length="318" mass="35829">MPGVVGPYHSLSESDRRGLVAMVDSGHSVRPAAGELGCHYVHALNFCHAHGLPVVYKAKRADRSGNQACQLVELIQYGLSVHQAACRCGMHLTAAYAIAIEAGCHIRLTRYVRKARQTQLRVEYLRLRLASLPVGDAGVPVEIHRRACLAFEKGLIKSNRPREEFIPVGEDATTYKRLMKALRQRHDVVESGRLRSPALPSGVDPYKRISNRYICFEERVLIADLLREHVPLRVIGRCLGRSASSIQREVRRNHSAEDPYRAETVQLKACARRLWPKIPKLLADKKLWDYVCAQLRAQWSPEEISNRLPIGGCQEFCV</sequence>
<evidence type="ECO:0000313" key="2">
    <source>
        <dbReference type="EMBL" id="MDK4291149.1"/>
    </source>
</evidence>
<feature type="domain" description="Transposase IS30-like HTH" evidence="1">
    <location>
        <begin position="210"/>
        <end position="253"/>
    </location>
</feature>
<protein>
    <submittedName>
        <fullName evidence="2">Helix-turn-helix domain-containing protein</fullName>
    </submittedName>
</protein>
<name>A0ABT7FYT0_9CORY</name>
<dbReference type="PANTHER" id="PTHR10948:SF23">
    <property type="entry name" value="TRANSPOSASE INSI FOR INSERTION SEQUENCE ELEMENT IS30A-RELATED"/>
    <property type="match status" value="1"/>
</dbReference>
<proteinExistence type="predicted"/>
<accession>A0ABT7FYT0</accession>
<reference evidence="2 3" key="1">
    <citation type="submission" date="2023-05" db="EMBL/GenBank/DDBJ databases">
        <title>Metabolic capabilities are highly conserved among human nasal-associated Corynebacterium species in pangenomic analyses.</title>
        <authorList>
            <person name="Tran T.H."/>
            <person name="Roberts A.Q."/>
            <person name="Escapa I.F."/>
            <person name="Gao W."/>
            <person name="Conlan S."/>
            <person name="Kong H."/>
            <person name="Segre J.A."/>
            <person name="Kelly M.S."/>
            <person name="Lemon K.P."/>
        </authorList>
    </citation>
    <scope>NUCLEOTIDE SEQUENCE [LARGE SCALE GENOMIC DNA]</scope>
    <source>
        <strain evidence="2 3">KPL3772</strain>
    </source>
</reference>
<dbReference type="RefSeq" id="WP_023018953.1">
    <property type="nucleotide sequence ID" value="NZ_JAQPSI010000002.1"/>
</dbReference>
<dbReference type="EMBL" id="JASNUQ010000026">
    <property type="protein sequence ID" value="MDK4291149.1"/>
    <property type="molecule type" value="Genomic_DNA"/>
</dbReference>
<dbReference type="InterPro" id="IPR025246">
    <property type="entry name" value="IS30-like_HTH"/>
</dbReference>
<comment type="caution">
    <text evidence="2">The sequence shown here is derived from an EMBL/GenBank/DDBJ whole genome shotgun (WGS) entry which is preliminary data.</text>
</comment>
<dbReference type="Proteomes" id="UP001239759">
    <property type="component" value="Unassembled WGS sequence"/>
</dbReference>
<gene>
    <name evidence="2" type="ORF">QPX23_10585</name>
</gene>
<dbReference type="PANTHER" id="PTHR10948">
    <property type="entry name" value="TRANSPOSASE"/>
    <property type="match status" value="1"/>
</dbReference>
<evidence type="ECO:0000313" key="3">
    <source>
        <dbReference type="Proteomes" id="UP001239759"/>
    </source>
</evidence>
<keyword evidence="3" id="KW-1185">Reference proteome</keyword>